<proteinExistence type="predicted"/>
<dbReference type="KEGG" id="pfla:Pflav_082270"/>
<sequence length="150" mass="15659">MRRVFVVLSGLLMIALVLQFYFAAVGAFDRPQDDDTYALHSINGMMIIPLLSILTTVAAAVARAPGRLIGLSLAPLGLVVVQVLIIVVGNVITGGSDEDTSPASLFVFGLHAVNAMLVMGAAATVLRRARTFAAEKSTVDAPQPTVTPVA</sequence>
<accession>A0A6F8Y6X9</accession>
<evidence type="ECO:0000256" key="1">
    <source>
        <dbReference type="SAM" id="Phobius"/>
    </source>
</evidence>
<dbReference type="InterPro" id="IPR046192">
    <property type="entry name" value="DUF6220"/>
</dbReference>
<name>A0A6F8Y6X9_9ACTN</name>
<keyword evidence="1" id="KW-0812">Transmembrane</keyword>
<reference evidence="2 3" key="1">
    <citation type="submission" date="2020-03" db="EMBL/GenBank/DDBJ databases">
        <title>Whole genome shotgun sequence of Phytohabitans flavus NBRC 107702.</title>
        <authorList>
            <person name="Komaki H."/>
            <person name="Tamura T."/>
        </authorList>
    </citation>
    <scope>NUCLEOTIDE SEQUENCE [LARGE SCALE GENOMIC DNA]</scope>
    <source>
        <strain evidence="2 3">NBRC 107702</strain>
    </source>
</reference>
<keyword evidence="3" id="KW-1185">Reference proteome</keyword>
<dbReference type="Proteomes" id="UP000502508">
    <property type="component" value="Chromosome"/>
</dbReference>
<dbReference type="AlphaFoldDB" id="A0A6F8Y6X9"/>
<keyword evidence="1" id="KW-0472">Membrane</keyword>
<feature type="transmembrane region" description="Helical" evidence="1">
    <location>
        <begin position="37"/>
        <end position="61"/>
    </location>
</feature>
<evidence type="ECO:0000313" key="2">
    <source>
        <dbReference type="EMBL" id="BCB81817.1"/>
    </source>
</evidence>
<keyword evidence="1" id="KW-1133">Transmembrane helix</keyword>
<organism evidence="2 3">
    <name type="scientific">Phytohabitans flavus</name>
    <dbReference type="NCBI Taxonomy" id="1076124"/>
    <lineage>
        <taxon>Bacteria</taxon>
        <taxon>Bacillati</taxon>
        <taxon>Actinomycetota</taxon>
        <taxon>Actinomycetes</taxon>
        <taxon>Micromonosporales</taxon>
        <taxon>Micromonosporaceae</taxon>
    </lineage>
</organism>
<dbReference type="RefSeq" id="WP_180201298.1">
    <property type="nucleotide sequence ID" value="NZ_AP022870.1"/>
</dbReference>
<reference evidence="2 3" key="2">
    <citation type="submission" date="2020-03" db="EMBL/GenBank/DDBJ databases">
        <authorList>
            <person name="Ichikawa N."/>
            <person name="Kimura A."/>
            <person name="Kitahashi Y."/>
            <person name="Uohara A."/>
        </authorList>
    </citation>
    <scope>NUCLEOTIDE SEQUENCE [LARGE SCALE GENOMIC DNA]</scope>
    <source>
        <strain evidence="2 3">NBRC 107702</strain>
    </source>
</reference>
<evidence type="ECO:0000313" key="3">
    <source>
        <dbReference type="Proteomes" id="UP000502508"/>
    </source>
</evidence>
<feature type="transmembrane region" description="Helical" evidence="1">
    <location>
        <begin position="104"/>
        <end position="126"/>
    </location>
</feature>
<protein>
    <submittedName>
        <fullName evidence="2">Uncharacterized protein</fullName>
    </submittedName>
</protein>
<dbReference type="Pfam" id="PF19728">
    <property type="entry name" value="DUF6220"/>
    <property type="match status" value="1"/>
</dbReference>
<dbReference type="EMBL" id="AP022870">
    <property type="protein sequence ID" value="BCB81817.1"/>
    <property type="molecule type" value="Genomic_DNA"/>
</dbReference>
<feature type="transmembrane region" description="Helical" evidence="1">
    <location>
        <begin position="68"/>
        <end position="92"/>
    </location>
</feature>
<gene>
    <name evidence="2" type="ORF">Pflav_082270</name>
</gene>